<keyword evidence="9 11" id="KW-0238">DNA-binding</keyword>
<evidence type="ECO:0000256" key="12">
    <source>
        <dbReference type="NCBIfam" id="TIGR00416"/>
    </source>
</evidence>
<evidence type="ECO:0000256" key="9">
    <source>
        <dbReference type="ARBA" id="ARBA00023125"/>
    </source>
</evidence>
<evidence type="ECO:0000256" key="4">
    <source>
        <dbReference type="ARBA" id="ARBA00022771"/>
    </source>
</evidence>
<dbReference type="PANTHER" id="PTHR32472">
    <property type="entry name" value="DNA REPAIR PROTEIN RADA"/>
    <property type="match status" value="1"/>
</dbReference>
<dbReference type="Proteomes" id="UP000245283">
    <property type="component" value="Unassembled WGS sequence"/>
</dbReference>
<feature type="binding site" evidence="11">
    <location>
        <begin position="91"/>
        <end position="98"/>
    </location>
    <ligand>
        <name>ATP</name>
        <dbReference type="ChEBI" id="CHEBI:30616"/>
    </ligand>
</feature>
<evidence type="ECO:0000256" key="10">
    <source>
        <dbReference type="ARBA" id="ARBA00023204"/>
    </source>
</evidence>
<dbReference type="RefSeq" id="WP_109093774.1">
    <property type="nucleotide sequence ID" value="NZ_JBQDDV010000051.1"/>
</dbReference>
<keyword evidence="5" id="KW-0378">Hydrolase</keyword>
<dbReference type="NCBIfam" id="TIGR00416">
    <property type="entry name" value="sms"/>
    <property type="match status" value="1"/>
</dbReference>
<comment type="function">
    <text evidence="11">Plays a role in repairing double-strand DNA breaks, probably involving stabilizing or processing branched DNA or blocked replication forks.</text>
</comment>
<dbReference type="SMART" id="SM00382">
    <property type="entry name" value="AAA"/>
    <property type="match status" value="1"/>
</dbReference>
<keyword evidence="3 11" id="KW-0227">DNA damage</keyword>
<feature type="short sequence motif" description="RadA KNRFG motif" evidence="11">
    <location>
        <begin position="253"/>
        <end position="257"/>
    </location>
</feature>
<dbReference type="Gene3D" id="3.40.50.300">
    <property type="entry name" value="P-loop containing nucleotide triphosphate hydrolases"/>
    <property type="match status" value="1"/>
</dbReference>
<evidence type="ECO:0000256" key="13">
    <source>
        <dbReference type="RuleBase" id="RU003555"/>
    </source>
</evidence>
<dbReference type="Pfam" id="PF18073">
    <property type="entry name" value="Zn_ribbon_LapB"/>
    <property type="match status" value="1"/>
</dbReference>
<dbReference type="GO" id="GO:0005829">
    <property type="term" value="C:cytosol"/>
    <property type="evidence" value="ECO:0007669"/>
    <property type="project" value="TreeGrafter"/>
</dbReference>
<comment type="similarity">
    <text evidence="11 13">Belongs to the RecA family. RadA subfamily.</text>
</comment>
<evidence type="ECO:0000256" key="5">
    <source>
        <dbReference type="ARBA" id="ARBA00022801"/>
    </source>
</evidence>
<sequence>MAKAPAITYSCTECGWTTHKWVGRCAQCGEWGSIEEESAQRAPQALAPSSPAEPITQVSAEASVKQATGVSELDRVLGGGLVPGAVILMAGEPGVGKSTLLLDVAARAAEQAAKDGKAPVLYITGEESASQVRLRAERIGAMNQHLLLAAESDVSRIIGHVKSSKPSLLVIDSVQTVADSNVDGAAGGVAQVRAVSAAFVALAKENSLPILLVGHVTKDGSIAGPRVLEHVVDVVCQFEGDRHSPLRMVRAVKNRYGPTDEVGCFELTEDGIFGLSDPSGLFLSARNRTVPGTCATMTLEGRRPMPVEVQGLVVPAAGPPRRTTSGVDSPRVAMMVAVLQSRLGFELDRRDIFASTVGGAKASEPAADAAIALALASAYLDLPLAPGVIAIGEVSLTGELRPVSGLSHRLSEAARLGFTVALIPPESGGGGPKLPGGIQARPCSDIVDAMRSVLPLDG</sequence>
<evidence type="ECO:0000256" key="1">
    <source>
        <dbReference type="ARBA" id="ARBA00022723"/>
    </source>
</evidence>
<dbReference type="SUPFAM" id="SSF52540">
    <property type="entry name" value="P-loop containing nucleoside triphosphate hydrolases"/>
    <property type="match status" value="1"/>
</dbReference>
<dbReference type="PRINTS" id="PR01874">
    <property type="entry name" value="DNAREPAIRADA"/>
</dbReference>
<keyword evidence="6 13" id="KW-0862">Zinc</keyword>
<comment type="domain">
    <text evidence="11">The middle region has homology to RecA with ATPase motifs including the RadA KNRFG motif, while the C-terminus is homologous to Lon protease.</text>
</comment>
<dbReference type="Pfam" id="PF13541">
    <property type="entry name" value="ChlI"/>
    <property type="match status" value="1"/>
</dbReference>
<dbReference type="InterPro" id="IPR020568">
    <property type="entry name" value="Ribosomal_Su5_D2-typ_SF"/>
</dbReference>
<keyword evidence="8 11" id="KW-0346">Stress response</keyword>
<evidence type="ECO:0000256" key="2">
    <source>
        <dbReference type="ARBA" id="ARBA00022741"/>
    </source>
</evidence>
<dbReference type="GO" id="GO:0005524">
    <property type="term" value="F:ATP binding"/>
    <property type="evidence" value="ECO:0007669"/>
    <property type="project" value="UniProtKB-UniRule"/>
</dbReference>
<keyword evidence="10 11" id="KW-0234">DNA repair</keyword>
<dbReference type="GO" id="GO:0016787">
    <property type="term" value="F:hydrolase activity"/>
    <property type="evidence" value="ECO:0007669"/>
    <property type="project" value="UniProtKB-KW"/>
</dbReference>
<dbReference type="GO" id="GO:0140664">
    <property type="term" value="F:ATP-dependent DNA damage sensor activity"/>
    <property type="evidence" value="ECO:0007669"/>
    <property type="project" value="InterPro"/>
</dbReference>
<dbReference type="GO" id="GO:0003684">
    <property type="term" value="F:damaged DNA binding"/>
    <property type="evidence" value="ECO:0007669"/>
    <property type="project" value="InterPro"/>
</dbReference>
<feature type="domain" description="RecA family profile 1" evidence="14">
    <location>
        <begin position="62"/>
        <end position="216"/>
    </location>
</feature>
<dbReference type="CDD" id="cd01121">
    <property type="entry name" value="RadA_SMS_N"/>
    <property type="match status" value="1"/>
</dbReference>
<dbReference type="InterPro" id="IPR004504">
    <property type="entry name" value="DNA_repair_RadA"/>
</dbReference>
<dbReference type="GO" id="GO:0008270">
    <property type="term" value="F:zinc ion binding"/>
    <property type="evidence" value="ECO:0007669"/>
    <property type="project" value="UniProtKB-KW"/>
</dbReference>
<reference evidence="16" key="1">
    <citation type="submission" date="2018-05" db="EMBL/GenBank/DDBJ databases">
        <authorList>
            <person name="Li Y."/>
        </authorList>
    </citation>
    <scope>NUCLEOTIDE SEQUENCE [LARGE SCALE GENOMIC DNA]</scope>
    <source>
        <strain evidence="16">sk1b4</strain>
    </source>
</reference>
<dbReference type="Pfam" id="PF13481">
    <property type="entry name" value="AAA_25"/>
    <property type="match status" value="1"/>
</dbReference>
<dbReference type="InterPro" id="IPR014721">
    <property type="entry name" value="Ribsml_uS5_D2-typ_fold_subgr"/>
</dbReference>
<comment type="function">
    <text evidence="13">DNA-dependent ATPase involved in processing of recombination intermediates, plays a role in repairing DNA breaks. Stimulates the branch migration of RecA-mediated strand transfer reactions, allowing the 3' invading strand to extend heteroduplex DNA faster. Binds ssDNA in the presence of ADP but not other nucleotides, has ATPase activity that is stimulated by ssDNA and various branched DNA structures, but inhibited by SSB. Does not have RecA's homology-searching function.</text>
</comment>
<dbReference type="OrthoDB" id="9803906at2"/>
<evidence type="ECO:0000256" key="6">
    <source>
        <dbReference type="ARBA" id="ARBA00022833"/>
    </source>
</evidence>
<organism evidence="15 16">
    <name type="scientific">Ancrocorticia populi</name>
    <dbReference type="NCBI Taxonomy" id="2175228"/>
    <lineage>
        <taxon>Bacteria</taxon>
        <taxon>Bacillati</taxon>
        <taxon>Actinomycetota</taxon>
        <taxon>Actinomycetes</taxon>
        <taxon>Actinomycetales</taxon>
        <taxon>Actinomycetaceae</taxon>
        <taxon>Ancrocorticia</taxon>
    </lineage>
</organism>
<dbReference type="InterPro" id="IPR027417">
    <property type="entry name" value="P-loop_NTPase"/>
</dbReference>
<protein>
    <recommendedName>
        <fullName evidence="11 12">DNA repair protein RadA</fullName>
    </recommendedName>
</protein>
<keyword evidence="2 11" id="KW-0547">Nucleotide-binding</keyword>
<dbReference type="EMBL" id="QETB01000004">
    <property type="protein sequence ID" value="PWF25946.1"/>
    <property type="molecule type" value="Genomic_DNA"/>
</dbReference>
<evidence type="ECO:0000313" key="15">
    <source>
        <dbReference type="EMBL" id="PWF25946.1"/>
    </source>
</evidence>
<feature type="region of interest" description="Lon-protease-like" evidence="11">
    <location>
        <begin position="351"/>
        <end position="458"/>
    </location>
</feature>
<dbReference type="GO" id="GO:0000725">
    <property type="term" value="P:recombinational repair"/>
    <property type="evidence" value="ECO:0007669"/>
    <property type="project" value="UniProtKB-UniRule"/>
</dbReference>
<dbReference type="InterPro" id="IPR020588">
    <property type="entry name" value="RecA_ATP-bd"/>
</dbReference>
<dbReference type="AlphaFoldDB" id="A0A2V1K913"/>
<accession>A0A2V1K913</accession>
<comment type="caution">
    <text evidence="15">The sequence shown here is derived from an EMBL/GenBank/DDBJ whole genome shotgun (WGS) entry which is preliminary data.</text>
</comment>
<dbReference type="InterPro" id="IPR003593">
    <property type="entry name" value="AAA+_ATPase"/>
</dbReference>
<keyword evidence="4 13" id="KW-0863">Zinc-finger</keyword>
<evidence type="ECO:0000259" key="14">
    <source>
        <dbReference type="PROSITE" id="PS50162"/>
    </source>
</evidence>
<dbReference type="PROSITE" id="PS50162">
    <property type="entry name" value="RECA_2"/>
    <property type="match status" value="1"/>
</dbReference>
<keyword evidence="1 11" id="KW-0479">Metal-binding</keyword>
<name>A0A2V1K913_9ACTO</name>
<evidence type="ECO:0000313" key="16">
    <source>
        <dbReference type="Proteomes" id="UP000245283"/>
    </source>
</evidence>
<dbReference type="InterPro" id="IPR041166">
    <property type="entry name" value="Rubredoxin_2"/>
</dbReference>
<dbReference type="PANTHER" id="PTHR32472:SF10">
    <property type="entry name" value="DNA REPAIR PROTEIN RADA-LIKE PROTEIN"/>
    <property type="match status" value="1"/>
</dbReference>
<proteinExistence type="inferred from homology"/>
<evidence type="ECO:0000256" key="8">
    <source>
        <dbReference type="ARBA" id="ARBA00023016"/>
    </source>
</evidence>
<evidence type="ECO:0000256" key="3">
    <source>
        <dbReference type="ARBA" id="ARBA00022763"/>
    </source>
</evidence>
<dbReference type="SUPFAM" id="SSF54211">
    <property type="entry name" value="Ribosomal protein S5 domain 2-like"/>
    <property type="match status" value="1"/>
</dbReference>
<dbReference type="FunFam" id="3.40.50.300:FF:000050">
    <property type="entry name" value="DNA repair protein RadA"/>
    <property type="match status" value="1"/>
</dbReference>
<evidence type="ECO:0000256" key="11">
    <source>
        <dbReference type="HAMAP-Rule" id="MF_01498"/>
    </source>
</evidence>
<dbReference type="Gene3D" id="3.30.230.10">
    <property type="match status" value="1"/>
</dbReference>
<gene>
    <name evidence="11" type="primary">radA</name>
    <name evidence="15" type="ORF">DD236_07505</name>
</gene>
<evidence type="ECO:0000256" key="7">
    <source>
        <dbReference type="ARBA" id="ARBA00022840"/>
    </source>
</evidence>
<keyword evidence="7 11" id="KW-0067">ATP-binding</keyword>
<keyword evidence="16" id="KW-1185">Reference proteome</keyword>
<dbReference type="HAMAP" id="MF_01498">
    <property type="entry name" value="RadA_bact"/>
    <property type="match status" value="1"/>
</dbReference>